<dbReference type="InterPro" id="IPR013324">
    <property type="entry name" value="RNA_pol_sigma_r3/r4-like"/>
</dbReference>
<dbReference type="InterPro" id="IPR039425">
    <property type="entry name" value="RNA_pol_sigma-70-like"/>
</dbReference>
<dbReference type="NCBIfam" id="TIGR02937">
    <property type="entry name" value="sigma70-ECF"/>
    <property type="match status" value="1"/>
</dbReference>
<sequence>MSDITQLIEAGAAKGGVASAELFAAAYQELRKLARARLASSGPMTLLDTTALVNESWLRLSGQQALQVDSRRRFFAYAAQVMRSVIVDLVRERNAEQRGGGQRPLTLNTAIGEGLVAADDEALQVHEALESLAQVEPRLAQVVEMRYFGGLTESEIGEVLELTERTVRRDWEKARMLLATMLA</sequence>
<dbReference type="Gene3D" id="1.10.10.10">
    <property type="entry name" value="Winged helix-like DNA-binding domain superfamily/Winged helix DNA-binding domain"/>
    <property type="match status" value="1"/>
</dbReference>
<keyword evidence="1" id="KW-0805">Transcription regulation</keyword>
<protein>
    <submittedName>
        <fullName evidence="5">Sigma-70 family RNA polymerase sigma factor</fullName>
    </submittedName>
</protein>
<feature type="domain" description="RNA polymerase sigma-70 ECF-like HTH" evidence="4">
    <location>
        <begin position="1"/>
        <end position="179"/>
    </location>
</feature>
<evidence type="ECO:0000259" key="4">
    <source>
        <dbReference type="Pfam" id="PF07638"/>
    </source>
</evidence>
<proteinExistence type="predicted"/>
<dbReference type="Proteomes" id="UP000282106">
    <property type="component" value="Unassembled WGS sequence"/>
</dbReference>
<dbReference type="SUPFAM" id="SSF88659">
    <property type="entry name" value="Sigma3 and sigma4 domains of RNA polymerase sigma factors"/>
    <property type="match status" value="1"/>
</dbReference>
<dbReference type="GO" id="GO:0016987">
    <property type="term" value="F:sigma factor activity"/>
    <property type="evidence" value="ECO:0007669"/>
    <property type="project" value="UniProtKB-KW"/>
</dbReference>
<dbReference type="AlphaFoldDB" id="A0A3N0VLS0"/>
<dbReference type="InterPro" id="IPR053812">
    <property type="entry name" value="HTH_Sigma70_ECF-like"/>
</dbReference>
<evidence type="ECO:0000256" key="2">
    <source>
        <dbReference type="ARBA" id="ARBA00023082"/>
    </source>
</evidence>
<dbReference type="InterPro" id="IPR011517">
    <property type="entry name" value="RNA_pol_sigma70_ECF-like"/>
</dbReference>
<dbReference type="NCBIfam" id="TIGR02999">
    <property type="entry name" value="Sig-70_X6"/>
    <property type="match status" value="1"/>
</dbReference>
<evidence type="ECO:0000256" key="3">
    <source>
        <dbReference type="ARBA" id="ARBA00023163"/>
    </source>
</evidence>
<reference evidence="5 6" key="1">
    <citation type="submission" date="2018-10" db="EMBL/GenBank/DDBJ databases">
        <authorList>
            <person name="Chen W.-M."/>
        </authorList>
    </citation>
    <scope>NUCLEOTIDE SEQUENCE [LARGE SCALE GENOMIC DNA]</scope>
    <source>
        <strain evidence="5 6">THS-13</strain>
    </source>
</reference>
<dbReference type="Pfam" id="PF07638">
    <property type="entry name" value="Sigma70_ECF"/>
    <property type="match status" value="1"/>
</dbReference>
<keyword evidence="3" id="KW-0804">Transcription</keyword>
<dbReference type="InterPro" id="IPR014284">
    <property type="entry name" value="RNA_pol_sigma-70_dom"/>
</dbReference>
<dbReference type="RefSeq" id="WP_123210578.1">
    <property type="nucleotide sequence ID" value="NZ_RJVO01000001.1"/>
</dbReference>
<dbReference type="EMBL" id="RJVO01000001">
    <property type="protein sequence ID" value="ROH93723.1"/>
    <property type="molecule type" value="Genomic_DNA"/>
</dbReference>
<evidence type="ECO:0000313" key="6">
    <source>
        <dbReference type="Proteomes" id="UP000282106"/>
    </source>
</evidence>
<dbReference type="GO" id="GO:0006352">
    <property type="term" value="P:DNA-templated transcription initiation"/>
    <property type="evidence" value="ECO:0007669"/>
    <property type="project" value="InterPro"/>
</dbReference>
<keyword evidence="2" id="KW-0731">Sigma factor</keyword>
<evidence type="ECO:0000256" key="1">
    <source>
        <dbReference type="ARBA" id="ARBA00023015"/>
    </source>
</evidence>
<dbReference type="InterPro" id="IPR036388">
    <property type="entry name" value="WH-like_DNA-bd_sf"/>
</dbReference>
<accession>A0A3N0VLS0</accession>
<keyword evidence="6" id="KW-1185">Reference proteome</keyword>
<name>A0A3N0VLS0_9GAMM</name>
<organism evidence="5 6">
    <name type="scientific">Stagnimonas aquatica</name>
    <dbReference type="NCBI Taxonomy" id="2689987"/>
    <lineage>
        <taxon>Bacteria</taxon>
        <taxon>Pseudomonadati</taxon>
        <taxon>Pseudomonadota</taxon>
        <taxon>Gammaproteobacteria</taxon>
        <taxon>Nevskiales</taxon>
        <taxon>Nevskiaceae</taxon>
        <taxon>Stagnimonas</taxon>
    </lineage>
</organism>
<dbReference type="PANTHER" id="PTHR43133:SF39">
    <property type="entry name" value="SIMILAR TO RNA POLYMERASE SIGMA-E FACTOR"/>
    <property type="match status" value="1"/>
</dbReference>
<gene>
    <name evidence="5" type="ORF">ED208_04150</name>
</gene>
<comment type="caution">
    <text evidence="5">The sequence shown here is derived from an EMBL/GenBank/DDBJ whole genome shotgun (WGS) entry which is preliminary data.</text>
</comment>
<dbReference type="InParanoid" id="A0A3N0VLS0"/>
<evidence type="ECO:0000313" key="5">
    <source>
        <dbReference type="EMBL" id="ROH93723.1"/>
    </source>
</evidence>
<dbReference type="PANTHER" id="PTHR43133">
    <property type="entry name" value="RNA POLYMERASE ECF-TYPE SIGMA FACTO"/>
    <property type="match status" value="1"/>
</dbReference>